<comment type="function">
    <text evidence="2 11">Endonuclease that specifically degrades the RNA of RNA-DNA hybrids.</text>
</comment>
<dbReference type="Proteomes" id="UP000004018">
    <property type="component" value="Unassembled WGS sequence"/>
</dbReference>
<dbReference type="InterPro" id="IPR012337">
    <property type="entry name" value="RNaseH-like_sf"/>
</dbReference>
<feature type="binding site" evidence="10">
    <location>
        <position position="103"/>
    </location>
    <ligand>
        <name>a divalent metal cation</name>
        <dbReference type="ChEBI" id="CHEBI:60240"/>
    </ligand>
</feature>
<evidence type="ECO:0000256" key="11">
    <source>
        <dbReference type="RuleBase" id="RU003515"/>
    </source>
</evidence>
<evidence type="ECO:0000256" key="3">
    <source>
        <dbReference type="ARBA" id="ARBA00004496"/>
    </source>
</evidence>
<dbReference type="InterPro" id="IPR024567">
    <property type="entry name" value="RNase_HII/HIII_dom"/>
</dbReference>
<dbReference type="Gene3D" id="3.30.420.10">
    <property type="entry name" value="Ribonuclease H-like superfamily/Ribonuclease H"/>
    <property type="match status" value="1"/>
</dbReference>
<dbReference type="GO" id="GO:0004523">
    <property type="term" value="F:RNA-DNA hybrid ribonuclease activity"/>
    <property type="evidence" value="ECO:0007669"/>
    <property type="project" value="UniProtKB-EC"/>
</dbReference>
<sequence length="308" mass="33927">MEGVLQAAVQDLVRLLQEKGWEILNRKEINYGCQVVCRDNAGGKTQANIYYSKKKGLSFVAQGKDGNAAAALRRCWEESRHGTGAAVPALQGIRPSLRMGCDESGKGDVFGPLVVAACILTEEDAAQLRALGVRDSKMVRSTQIKRLAETIKTRLQDRYSVQVVMPQEYNRRYVCLAENGKNLNDLLGQLHARNIRRLLSKHKCPCIIVDKFGSERYVLQELGTLAKTHTVIQIPHGEADTAVAAASILAREAFVAAMEELRRLYGMSFPMGAAQGIQMAIDTFLSGHTAAELQQVGKLHFKTFNGVR</sequence>
<protein>
    <recommendedName>
        <fullName evidence="11">Ribonuclease</fullName>
        <ecNumber evidence="11">3.1.26.4</ecNumber>
    </recommendedName>
</protein>
<dbReference type="InterPro" id="IPR001352">
    <property type="entry name" value="RNase_HII/HIII"/>
</dbReference>
<evidence type="ECO:0000256" key="4">
    <source>
        <dbReference type="ARBA" id="ARBA00008378"/>
    </source>
</evidence>
<evidence type="ECO:0000313" key="13">
    <source>
        <dbReference type="EMBL" id="EGL41875.1"/>
    </source>
</evidence>
<evidence type="ECO:0000256" key="6">
    <source>
        <dbReference type="ARBA" id="ARBA00022722"/>
    </source>
</evidence>
<keyword evidence="8 10" id="KW-0255">Endonuclease</keyword>
<dbReference type="RefSeq" id="WP_007390665.1">
    <property type="nucleotide sequence ID" value="NZ_AFIJ01000008.1"/>
</dbReference>
<comment type="caution">
    <text evidence="13">The sequence shown here is derived from an EMBL/GenBank/DDBJ whole genome shotgun (WGS) entry which is preliminary data.</text>
</comment>
<evidence type="ECO:0000256" key="10">
    <source>
        <dbReference type="PROSITE-ProRule" id="PRU01319"/>
    </source>
</evidence>
<feature type="binding site" evidence="10">
    <location>
        <position position="102"/>
    </location>
    <ligand>
        <name>a divalent metal cation</name>
        <dbReference type="ChEBI" id="CHEBI:60240"/>
    </ligand>
</feature>
<evidence type="ECO:0000256" key="8">
    <source>
        <dbReference type="ARBA" id="ARBA00022759"/>
    </source>
</evidence>
<comment type="catalytic activity">
    <reaction evidence="1 10 11">
        <text>Endonucleolytic cleavage to 5'-phosphomonoester.</text>
        <dbReference type="EC" id="3.1.26.4"/>
    </reaction>
</comment>
<dbReference type="CDD" id="cd06590">
    <property type="entry name" value="RNase_HII_bacteria_HIII_like"/>
    <property type="match status" value="1"/>
</dbReference>
<evidence type="ECO:0000313" key="14">
    <source>
        <dbReference type="Proteomes" id="UP000004018"/>
    </source>
</evidence>
<keyword evidence="5" id="KW-0963">Cytoplasm</keyword>
<dbReference type="PROSITE" id="PS51975">
    <property type="entry name" value="RNASE_H_2"/>
    <property type="match status" value="1"/>
</dbReference>
<reference evidence="13 14" key="1">
    <citation type="submission" date="2011-04" db="EMBL/GenBank/DDBJ databases">
        <authorList>
            <person name="Harkins D.M."/>
            <person name="Madupu R."/>
            <person name="Durkin A.S."/>
            <person name="Torralba M."/>
            <person name="Methe B."/>
            <person name="Sutton G.G."/>
            <person name="Nelson K.E."/>
        </authorList>
    </citation>
    <scope>NUCLEOTIDE SEQUENCE [LARGE SCALE GENOMIC DNA]</scope>
    <source>
        <strain evidence="13 14">UPII 199-6</strain>
    </source>
</reference>
<keyword evidence="6 10" id="KW-0540">Nuclease</keyword>
<feature type="domain" description="RNase H type-2" evidence="12">
    <location>
        <begin position="96"/>
        <end position="308"/>
    </location>
</feature>
<keyword evidence="7 10" id="KW-0479">Metal-binding</keyword>
<evidence type="ECO:0000256" key="2">
    <source>
        <dbReference type="ARBA" id="ARBA00004065"/>
    </source>
</evidence>
<dbReference type="PANTHER" id="PTHR10954:SF23">
    <property type="entry name" value="RIBONUCLEASE"/>
    <property type="match status" value="1"/>
</dbReference>
<dbReference type="PANTHER" id="PTHR10954">
    <property type="entry name" value="RIBONUCLEASE H2 SUBUNIT A"/>
    <property type="match status" value="1"/>
</dbReference>
<dbReference type="InterPro" id="IPR036397">
    <property type="entry name" value="RNaseH_sf"/>
</dbReference>
<proteinExistence type="inferred from homology"/>
<dbReference type="Pfam" id="PF01351">
    <property type="entry name" value="RNase_HII"/>
    <property type="match status" value="1"/>
</dbReference>
<evidence type="ECO:0000256" key="1">
    <source>
        <dbReference type="ARBA" id="ARBA00000077"/>
    </source>
</evidence>
<dbReference type="EMBL" id="AFIJ01000008">
    <property type="protein sequence ID" value="EGL41875.1"/>
    <property type="molecule type" value="Genomic_DNA"/>
</dbReference>
<dbReference type="SUPFAM" id="SSF53098">
    <property type="entry name" value="Ribonuclease H-like"/>
    <property type="match status" value="1"/>
</dbReference>
<keyword evidence="9 10" id="KW-0378">Hydrolase</keyword>
<comment type="cofactor">
    <cofactor evidence="10">
        <name>Mn(2+)</name>
        <dbReference type="ChEBI" id="CHEBI:29035"/>
    </cofactor>
    <cofactor evidence="10">
        <name>Mg(2+)</name>
        <dbReference type="ChEBI" id="CHEBI:18420"/>
    </cofactor>
    <text evidence="10">Manganese or magnesium. Binds 1 divalent metal ion per monomer in the absence of substrate. May bind a second metal ion after substrate binding.</text>
</comment>
<comment type="similarity">
    <text evidence="4">Belongs to the RNase HII family. RnhC subfamily.</text>
</comment>
<feature type="binding site" evidence="10">
    <location>
        <position position="210"/>
    </location>
    <ligand>
        <name>a divalent metal cation</name>
        <dbReference type="ChEBI" id="CHEBI:60240"/>
    </ligand>
</feature>
<dbReference type="EC" id="3.1.26.4" evidence="11"/>
<evidence type="ECO:0000256" key="9">
    <source>
        <dbReference type="ARBA" id="ARBA00022801"/>
    </source>
</evidence>
<comment type="subcellular location">
    <subcellularLocation>
        <location evidence="3">Cytoplasm</location>
    </subcellularLocation>
</comment>
<evidence type="ECO:0000256" key="5">
    <source>
        <dbReference type="ARBA" id="ARBA00022490"/>
    </source>
</evidence>
<name>A0ABN0D3B6_9FIRM</name>
<accession>A0ABN0D3B6</accession>
<organism evidence="13 14">
    <name type="scientific">Megasphaera lornae</name>
    <dbReference type="NCBI Taxonomy" id="1000568"/>
    <lineage>
        <taxon>Bacteria</taxon>
        <taxon>Bacillati</taxon>
        <taxon>Bacillota</taxon>
        <taxon>Negativicutes</taxon>
        <taxon>Veillonellales</taxon>
        <taxon>Veillonellaceae</taxon>
        <taxon>Megasphaera</taxon>
    </lineage>
</organism>
<evidence type="ECO:0000259" key="12">
    <source>
        <dbReference type="PROSITE" id="PS51975"/>
    </source>
</evidence>
<gene>
    <name evidence="13" type="primary">rnhB</name>
    <name evidence="13" type="ORF">HMPREF1039_0053</name>
</gene>
<keyword evidence="14" id="KW-1185">Reference proteome</keyword>
<evidence type="ECO:0000256" key="7">
    <source>
        <dbReference type="ARBA" id="ARBA00022723"/>
    </source>
</evidence>